<dbReference type="GO" id="GO:0008017">
    <property type="term" value="F:microtubule binding"/>
    <property type="evidence" value="ECO:0007669"/>
    <property type="project" value="InterPro"/>
</dbReference>
<dbReference type="SUPFAM" id="SSF52540">
    <property type="entry name" value="P-loop containing nucleoside triphosphate hydrolases"/>
    <property type="match status" value="1"/>
</dbReference>
<gene>
    <name evidence="10" type="ORF">ANCCAN_08214</name>
</gene>
<protein>
    <recommendedName>
        <fullName evidence="9">Kinesin motor domain-containing protein</fullName>
    </recommendedName>
</protein>
<dbReference type="PROSITE" id="PS50067">
    <property type="entry name" value="KINESIN_MOTOR_2"/>
    <property type="match status" value="1"/>
</dbReference>
<evidence type="ECO:0000256" key="7">
    <source>
        <dbReference type="PROSITE-ProRule" id="PRU00283"/>
    </source>
</evidence>
<evidence type="ECO:0000256" key="8">
    <source>
        <dbReference type="SAM" id="MobiDB-lite"/>
    </source>
</evidence>
<dbReference type="STRING" id="29170.A0A368GN59"/>
<dbReference type="GO" id="GO:0005634">
    <property type="term" value="C:nucleus"/>
    <property type="evidence" value="ECO:0007669"/>
    <property type="project" value="TreeGrafter"/>
</dbReference>
<evidence type="ECO:0000256" key="1">
    <source>
        <dbReference type="ARBA" id="ARBA00004245"/>
    </source>
</evidence>
<dbReference type="InterPro" id="IPR047149">
    <property type="entry name" value="KIF11-like"/>
</dbReference>
<dbReference type="GO" id="GO:0008574">
    <property type="term" value="F:plus-end-directed microtubule motor activity"/>
    <property type="evidence" value="ECO:0007669"/>
    <property type="project" value="TreeGrafter"/>
</dbReference>
<keyword evidence="4" id="KW-0067">ATP-binding</keyword>
<accession>A0A368GN59</accession>
<name>A0A368GN59_ANCCA</name>
<keyword evidence="11" id="KW-1185">Reference proteome</keyword>
<proteinExistence type="inferred from homology"/>
<dbReference type="GO" id="GO:0005524">
    <property type="term" value="F:ATP binding"/>
    <property type="evidence" value="ECO:0007669"/>
    <property type="project" value="UniProtKB-KW"/>
</dbReference>
<feature type="domain" description="Kinesin motor" evidence="9">
    <location>
        <begin position="1"/>
        <end position="112"/>
    </location>
</feature>
<dbReference type="PANTHER" id="PTHR47970">
    <property type="entry name" value="KINESIN-LIKE PROTEIN KIF11"/>
    <property type="match status" value="1"/>
</dbReference>
<keyword evidence="6" id="KW-0206">Cytoskeleton</keyword>
<comment type="subcellular location">
    <subcellularLocation>
        <location evidence="1">Cytoplasm</location>
        <location evidence="1">Cytoskeleton</location>
    </subcellularLocation>
</comment>
<dbReference type="InterPro" id="IPR001752">
    <property type="entry name" value="Kinesin_motor_dom"/>
</dbReference>
<dbReference type="GO" id="GO:0005876">
    <property type="term" value="C:spindle microtubule"/>
    <property type="evidence" value="ECO:0007669"/>
    <property type="project" value="TreeGrafter"/>
</dbReference>
<dbReference type="InterPro" id="IPR027417">
    <property type="entry name" value="P-loop_NTPase"/>
</dbReference>
<evidence type="ECO:0000256" key="2">
    <source>
        <dbReference type="ARBA" id="ARBA00022490"/>
    </source>
</evidence>
<dbReference type="EMBL" id="JOJR01000093">
    <property type="protein sequence ID" value="RCN45764.1"/>
    <property type="molecule type" value="Genomic_DNA"/>
</dbReference>
<dbReference type="Pfam" id="PF00225">
    <property type="entry name" value="Kinesin"/>
    <property type="match status" value="1"/>
</dbReference>
<reference evidence="10 11" key="1">
    <citation type="submission" date="2014-10" db="EMBL/GenBank/DDBJ databases">
        <title>Draft genome of the hookworm Ancylostoma caninum.</title>
        <authorList>
            <person name="Mitreva M."/>
        </authorList>
    </citation>
    <scope>NUCLEOTIDE SEQUENCE [LARGE SCALE GENOMIC DNA]</scope>
    <source>
        <strain evidence="10 11">Baltimore</strain>
    </source>
</reference>
<dbReference type="GO" id="GO:0051231">
    <property type="term" value="P:spindle elongation"/>
    <property type="evidence" value="ECO:0007669"/>
    <property type="project" value="TreeGrafter"/>
</dbReference>
<dbReference type="GO" id="GO:0090307">
    <property type="term" value="P:mitotic spindle assembly"/>
    <property type="evidence" value="ECO:0007669"/>
    <property type="project" value="TreeGrafter"/>
</dbReference>
<evidence type="ECO:0000313" key="10">
    <source>
        <dbReference type="EMBL" id="RCN45764.1"/>
    </source>
</evidence>
<dbReference type="AlphaFoldDB" id="A0A368GN59"/>
<comment type="caution">
    <text evidence="7">Lacks conserved residue(s) required for the propagation of feature annotation.</text>
</comment>
<evidence type="ECO:0000313" key="11">
    <source>
        <dbReference type="Proteomes" id="UP000252519"/>
    </source>
</evidence>
<dbReference type="OrthoDB" id="3176171at2759"/>
<dbReference type="InterPro" id="IPR036961">
    <property type="entry name" value="Kinesin_motor_dom_sf"/>
</dbReference>
<evidence type="ECO:0000256" key="3">
    <source>
        <dbReference type="ARBA" id="ARBA00022741"/>
    </source>
</evidence>
<evidence type="ECO:0000259" key="9">
    <source>
        <dbReference type="PROSITE" id="PS50067"/>
    </source>
</evidence>
<keyword evidence="5" id="KW-0505">Motor protein</keyword>
<dbReference type="GO" id="GO:0072686">
    <property type="term" value="C:mitotic spindle"/>
    <property type="evidence" value="ECO:0007669"/>
    <property type="project" value="TreeGrafter"/>
</dbReference>
<sequence>MKASSVFDKVHGPSTTQERVYSEMVSPQVERILGGYNCTLFAYRQTGTRKTYTMEGGSGEHNSDKEDPTMLAQEVRVKDRAKVYRLLRRNAQERTTAATLMNMRSSPLQSSM</sequence>
<keyword evidence="3" id="KW-0547">Nucleotide-binding</keyword>
<dbReference type="Proteomes" id="UP000252519">
    <property type="component" value="Unassembled WGS sequence"/>
</dbReference>
<evidence type="ECO:0000256" key="5">
    <source>
        <dbReference type="ARBA" id="ARBA00023175"/>
    </source>
</evidence>
<evidence type="ECO:0000256" key="6">
    <source>
        <dbReference type="ARBA" id="ARBA00023212"/>
    </source>
</evidence>
<dbReference type="PANTHER" id="PTHR47970:SF12">
    <property type="entry name" value="KINESIN FAMILY MEMBER 11"/>
    <property type="match status" value="1"/>
</dbReference>
<organism evidence="10 11">
    <name type="scientific">Ancylostoma caninum</name>
    <name type="common">Dog hookworm</name>
    <dbReference type="NCBI Taxonomy" id="29170"/>
    <lineage>
        <taxon>Eukaryota</taxon>
        <taxon>Metazoa</taxon>
        <taxon>Ecdysozoa</taxon>
        <taxon>Nematoda</taxon>
        <taxon>Chromadorea</taxon>
        <taxon>Rhabditida</taxon>
        <taxon>Rhabditina</taxon>
        <taxon>Rhabditomorpha</taxon>
        <taxon>Strongyloidea</taxon>
        <taxon>Ancylostomatidae</taxon>
        <taxon>Ancylostomatinae</taxon>
        <taxon>Ancylostoma</taxon>
    </lineage>
</organism>
<comment type="caution">
    <text evidence="10">The sequence shown here is derived from an EMBL/GenBank/DDBJ whole genome shotgun (WGS) entry which is preliminary data.</text>
</comment>
<keyword evidence="2" id="KW-0963">Cytoplasm</keyword>
<comment type="similarity">
    <text evidence="7">Belongs to the TRAFAC class myosin-kinesin ATPase superfamily. Kinesin family.</text>
</comment>
<evidence type="ECO:0000256" key="4">
    <source>
        <dbReference type="ARBA" id="ARBA00022840"/>
    </source>
</evidence>
<feature type="region of interest" description="Disordered" evidence="8">
    <location>
        <begin position="1"/>
        <end position="22"/>
    </location>
</feature>
<dbReference type="Gene3D" id="3.40.850.10">
    <property type="entry name" value="Kinesin motor domain"/>
    <property type="match status" value="1"/>
</dbReference>
<dbReference type="GO" id="GO:0007018">
    <property type="term" value="P:microtubule-based movement"/>
    <property type="evidence" value="ECO:0007669"/>
    <property type="project" value="InterPro"/>
</dbReference>